<protein>
    <submittedName>
        <fullName evidence="1">Uncharacterized protein</fullName>
    </submittedName>
</protein>
<reference evidence="1" key="1">
    <citation type="journal article" date="2023" name="Mol. Phylogenet. Evol.">
        <title>Genome-scale phylogeny and comparative genomics of the fungal order Sordariales.</title>
        <authorList>
            <person name="Hensen N."/>
            <person name="Bonometti L."/>
            <person name="Westerberg I."/>
            <person name="Brannstrom I.O."/>
            <person name="Guillou S."/>
            <person name="Cros-Aarteil S."/>
            <person name="Calhoun S."/>
            <person name="Haridas S."/>
            <person name="Kuo A."/>
            <person name="Mondo S."/>
            <person name="Pangilinan J."/>
            <person name="Riley R."/>
            <person name="LaButti K."/>
            <person name="Andreopoulos B."/>
            <person name="Lipzen A."/>
            <person name="Chen C."/>
            <person name="Yan M."/>
            <person name="Daum C."/>
            <person name="Ng V."/>
            <person name="Clum A."/>
            <person name="Steindorff A."/>
            <person name="Ohm R.A."/>
            <person name="Martin F."/>
            <person name="Silar P."/>
            <person name="Natvig D.O."/>
            <person name="Lalanne C."/>
            <person name="Gautier V."/>
            <person name="Ament-Velasquez S.L."/>
            <person name="Kruys A."/>
            <person name="Hutchinson M.I."/>
            <person name="Powell A.J."/>
            <person name="Barry K."/>
            <person name="Miller A.N."/>
            <person name="Grigoriev I.V."/>
            <person name="Debuchy R."/>
            <person name="Gladieux P."/>
            <person name="Hiltunen Thoren M."/>
            <person name="Johannesson H."/>
        </authorList>
    </citation>
    <scope>NUCLEOTIDE SEQUENCE</scope>
    <source>
        <strain evidence="1">FGSC 1904</strain>
    </source>
</reference>
<gene>
    <name evidence="1" type="ORF">B0T20DRAFT_206176</name>
</gene>
<dbReference type="EMBL" id="JAUTDP010000006">
    <property type="protein sequence ID" value="KAK3398350.1"/>
    <property type="molecule type" value="Genomic_DNA"/>
</dbReference>
<evidence type="ECO:0000313" key="2">
    <source>
        <dbReference type="Proteomes" id="UP001281003"/>
    </source>
</evidence>
<proteinExistence type="predicted"/>
<reference evidence="1" key="2">
    <citation type="submission" date="2023-07" db="EMBL/GenBank/DDBJ databases">
        <authorList>
            <consortium name="Lawrence Berkeley National Laboratory"/>
            <person name="Haridas S."/>
            <person name="Hensen N."/>
            <person name="Bonometti L."/>
            <person name="Westerberg I."/>
            <person name="Brannstrom I.O."/>
            <person name="Guillou S."/>
            <person name="Cros-Aarteil S."/>
            <person name="Calhoun S."/>
            <person name="Kuo A."/>
            <person name="Mondo S."/>
            <person name="Pangilinan J."/>
            <person name="Riley R."/>
            <person name="LaButti K."/>
            <person name="Andreopoulos B."/>
            <person name="Lipzen A."/>
            <person name="Chen C."/>
            <person name="Yanf M."/>
            <person name="Daum C."/>
            <person name="Ng V."/>
            <person name="Clum A."/>
            <person name="Steindorff A."/>
            <person name="Ohm R."/>
            <person name="Martin F."/>
            <person name="Silar P."/>
            <person name="Natvig D."/>
            <person name="Lalanne C."/>
            <person name="Gautier V."/>
            <person name="Ament-velasquez S.L."/>
            <person name="Kruys A."/>
            <person name="Hutchinson M.I."/>
            <person name="Powell A.J."/>
            <person name="Barry K."/>
            <person name="Miller A.N."/>
            <person name="Grigoriev I.V."/>
            <person name="Debuchy R."/>
            <person name="Gladieux P."/>
            <person name="Thoren M.H."/>
            <person name="Johannesson H."/>
        </authorList>
    </citation>
    <scope>NUCLEOTIDE SEQUENCE</scope>
    <source>
        <strain evidence="1">FGSC 1904</strain>
    </source>
</reference>
<sequence length="83" mass="9569">MGFVYIARASSLLPSFFGAACILTRVYTNAGLWTNIIAFNITFMKRNFVRVNKEILKIAIRSKYVTSDNFHTRMGIKQKLFNE</sequence>
<organism evidence="1 2">
    <name type="scientific">Sordaria brevicollis</name>
    <dbReference type="NCBI Taxonomy" id="83679"/>
    <lineage>
        <taxon>Eukaryota</taxon>
        <taxon>Fungi</taxon>
        <taxon>Dikarya</taxon>
        <taxon>Ascomycota</taxon>
        <taxon>Pezizomycotina</taxon>
        <taxon>Sordariomycetes</taxon>
        <taxon>Sordariomycetidae</taxon>
        <taxon>Sordariales</taxon>
        <taxon>Sordariaceae</taxon>
        <taxon>Sordaria</taxon>
    </lineage>
</organism>
<keyword evidence="2" id="KW-1185">Reference proteome</keyword>
<accession>A0AAE0UC57</accession>
<dbReference type="Proteomes" id="UP001281003">
    <property type="component" value="Unassembled WGS sequence"/>
</dbReference>
<dbReference type="AlphaFoldDB" id="A0AAE0UC57"/>
<comment type="caution">
    <text evidence="1">The sequence shown here is derived from an EMBL/GenBank/DDBJ whole genome shotgun (WGS) entry which is preliminary data.</text>
</comment>
<name>A0AAE0UC57_SORBR</name>
<evidence type="ECO:0000313" key="1">
    <source>
        <dbReference type="EMBL" id="KAK3398350.1"/>
    </source>
</evidence>